<evidence type="ECO:0000313" key="2">
    <source>
        <dbReference type="EMBL" id="TGD74625.1"/>
    </source>
</evidence>
<gene>
    <name evidence="2" type="ORF">E4634_05335</name>
</gene>
<dbReference type="EMBL" id="SRLE01000005">
    <property type="protein sequence ID" value="TGD74625.1"/>
    <property type="molecule type" value="Genomic_DNA"/>
</dbReference>
<dbReference type="OrthoDB" id="106501at2"/>
<name>A0A4Z0M5P8_9GAMM</name>
<keyword evidence="1" id="KW-0732">Signal</keyword>
<organism evidence="2 3">
    <name type="scientific">Mangrovimicrobium sediminis</name>
    <dbReference type="NCBI Taxonomy" id="2562682"/>
    <lineage>
        <taxon>Bacteria</taxon>
        <taxon>Pseudomonadati</taxon>
        <taxon>Pseudomonadota</taxon>
        <taxon>Gammaproteobacteria</taxon>
        <taxon>Cellvibrionales</taxon>
        <taxon>Halieaceae</taxon>
        <taxon>Mangrovimicrobium</taxon>
    </lineage>
</organism>
<keyword evidence="3" id="KW-1185">Reference proteome</keyword>
<dbReference type="SUPFAM" id="SSF56935">
    <property type="entry name" value="Porins"/>
    <property type="match status" value="1"/>
</dbReference>
<reference evidence="2 3" key="1">
    <citation type="submission" date="2019-04" db="EMBL/GenBank/DDBJ databases">
        <title>Taxonomy of novel Haliea sp. from mangrove soil of West Coast of India.</title>
        <authorList>
            <person name="Verma A."/>
            <person name="Kumar P."/>
            <person name="Krishnamurthi S."/>
        </authorList>
    </citation>
    <scope>NUCLEOTIDE SEQUENCE [LARGE SCALE GENOMIC DNA]</scope>
    <source>
        <strain evidence="2 3">SAOS-164</strain>
    </source>
</reference>
<feature type="chain" id="PRO_5021188951" evidence="1">
    <location>
        <begin position="23"/>
        <end position="421"/>
    </location>
</feature>
<comment type="caution">
    <text evidence="2">The sequence shown here is derived from an EMBL/GenBank/DDBJ whole genome shotgun (WGS) entry which is preliminary data.</text>
</comment>
<evidence type="ECO:0000313" key="3">
    <source>
        <dbReference type="Proteomes" id="UP000298050"/>
    </source>
</evidence>
<accession>A0A4Z0M5P8</accession>
<proteinExistence type="predicted"/>
<sequence length="421" mass="47435">MNKLSLMPLWPALLFGAVNAHALSDDFQFQGFLSQGVIYSPDNPFFDKDTGLNFNYREVGLNGSWTANDRVRLAGQVLSRRAGDLDDGDPKIDFLLLDYNFYIDEAVSAGIRLGRVKTHYGLYNTSRDIPHGRPGVFAPQSIYYESMRGALISLDGADLYATVATPLADISLNAFGGTAHFDNQAVEYQLFQSSMPGKFRDIDGGGFQVMANPRPLPDLTLGYTYIGFVTEYEDGPSFTPAEVLEGLNALKEDSSLYPLYVTNLELEASIHLFSAQYSPGDWIFTAEHMIVDVHLDEIEMLHLSVPKEIFPDKYKSKSVYLQAEWQAMEKLSLYTRWEKLLMNEDDPDGSVYEYYTGGNPVTQYNEAYTAGSRWYFTPDFSATAEYSINEGAAFLNGQSDIDYSSLNKHWDLFLLQFSYHF</sequence>
<evidence type="ECO:0000256" key="1">
    <source>
        <dbReference type="SAM" id="SignalP"/>
    </source>
</evidence>
<feature type="signal peptide" evidence="1">
    <location>
        <begin position="1"/>
        <end position="22"/>
    </location>
</feature>
<dbReference type="Proteomes" id="UP000298050">
    <property type="component" value="Unassembled WGS sequence"/>
</dbReference>
<protein>
    <submittedName>
        <fullName evidence="2">Uncharacterized protein</fullName>
    </submittedName>
</protein>
<dbReference type="RefSeq" id="WP_135441583.1">
    <property type="nucleotide sequence ID" value="NZ_SRLE01000005.1"/>
</dbReference>
<dbReference type="AlphaFoldDB" id="A0A4Z0M5P8"/>